<name>A0A939HPU9_9PROT</name>
<dbReference type="PROSITE" id="PS50404">
    <property type="entry name" value="GST_NTER"/>
    <property type="match status" value="1"/>
</dbReference>
<proteinExistence type="predicted"/>
<dbReference type="PROSITE" id="PS50405">
    <property type="entry name" value="GST_CTER"/>
    <property type="match status" value="1"/>
</dbReference>
<evidence type="ECO:0000313" key="3">
    <source>
        <dbReference type="EMBL" id="MBO1325219.1"/>
    </source>
</evidence>
<feature type="domain" description="GST C-terminal" evidence="2">
    <location>
        <begin position="87"/>
        <end position="201"/>
    </location>
</feature>
<dbReference type="Proteomes" id="UP000664073">
    <property type="component" value="Unassembled WGS sequence"/>
</dbReference>
<dbReference type="Gene3D" id="3.40.30.10">
    <property type="entry name" value="Glutaredoxin"/>
    <property type="match status" value="1"/>
</dbReference>
<keyword evidence="4" id="KW-1185">Reference proteome</keyword>
<dbReference type="InterPro" id="IPR040079">
    <property type="entry name" value="Glutathione_S-Trfase"/>
</dbReference>
<dbReference type="InterPro" id="IPR036249">
    <property type="entry name" value="Thioredoxin-like_sf"/>
</dbReference>
<dbReference type="CDD" id="cd03188">
    <property type="entry name" value="GST_C_Beta"/>
    <property type="match status" value="1"/>
</dbReference>
<dbReference type="SUPFAM" id="SSF52833">
    <property type="entry name" value="Thioredoxin-like"/>
    <property type="match status" value="1"/>
</dbReference>
<dbReference type="PANTHER" id="PTHR44051">
    <property type="entry name" value="GLUTATHIONE S-TRANSFERASE-RELATED"/>
    <property type="match status" value="1"/>
</dbReference>
<dbReference type="SUPFAM" id="SSF47616">
    <property type="entry name" value="GST C-terminal domain-like"/>
    <property type="match status" value="1"/>
</dbReference>
<comment type="caution">
    <text evidence="3">The sequence shown here is derived from an EMBL/GenBank/DDBJ whole genome shotgun (WGS) entry which is preliminary data.</text>
</comment>
<accession>A0A939HPU9</accession>
<dbReference type="Gene3D" id="1.20.1050.10">
    <property type="match status" value="1"/>
</dbReference>
<evidence type="ECO:0000313" key="4">
    <source>
        <dbReference type="Proteomes" id="UP000664073"/>
    </source>
</evidence>
<dbReference type="EMBL" id="JAFVMH010000003">
    <property type="protein sequence ID" value="MBO1325219.1"/>
    <property type="molecule type" value="Genomic_DNA"/>
</dbReference>
<dbReference type="AlphaFoldDB" id="A0A939HPU9"/>
<organism evidence="3 4">
    <name type="scientific">Acetobacter garciniae</name>
    <dbReference type="NCBI Taxonomy" id="2817435"/>
    <lineage>
        <taxon>Bacteria</taxon>
        <taxon>Pseudomonadati</taxon>
        <taxon>Pseudomonadota</taxon>
        <taxon>Alphaproteobacteria</taxon>
        <taxon>Acetobacterales</taxon>
        <taxon>Acetobacteraceae</taxon>
        <taxon>Acetobacter</taxon>
    </lineage>
</organism>
<gene>
    <name evidence="3" type="ORF">J2D77_08675</name>
</gene>
<evidence type="ECO:0000259" key="1">
    <source>
        <dbReference type="PROSITE" id="PS50404"/>
    </source>
</evidence>
<dbReference type="InterPro" id="IPR004045">
    <property type="entry name" value="Glutathione_S-Trfase_N"/>
</dbReference>
<sequence>MKLYYLAGACSLAPHIVLAEIGVPYTLEAVDLATRKTETGADYLTINPRGAVPALEIEPGVILTQNAAILQYLGDHSDIAAFKPAYGSMARARLQEALGFCGDFHKTFSALFAPDLTEEGRESVKHDIHRRMLQFEAMLDATGPYWLGAEFTQADAYAAVVMSWAAVKNVDISHHKKAWALKERVMARPAALKALKEEGLI</sequence>
<dbReference type="Pfam" id="PF13409">
    <property type="entry name" value="GST_N_2"/>
    <property type="match status" value="1"/>
</dbReference>
<feature type="domain" description="GST N-terminal" evidence="1">
    <location>
        <begin position="1"/>
        <end position="81"/>
    </location>
</feature>
<dbReference type="SFLD" id="SFLDS00019">
    <property type="entry name" value="Glutathione_Transferase_(cytos"/>
    <property type="match status" value="1"/>
</dbReference>
<reference evidence="3" key="1">
    <citation type="submission" date="2021-03" db="EMBL/GenBank/DDBJ databases">
        <title>The complete genome sequence of Acetobacter sp. TBRC 12339.</title>
        <authorList>
            <person name="Charoenyingcharoen P."/>
            <person name="Yukphan P."/>
        </authorList>
    </citation>
    <scope>NUCLEOTIDE SEQUENCE</scope>
    <source>
        <strain evidence="3">TBRC 12339</strain>
    </source>
</reference>
<evidence type="ECO:0000259" key="2">
    <source>
        <dbReference type="PROSITE" id="PS50405"/>
    </source>
</evidence>
<protein>
    <submittedName>
        <fullName evidence="3">Glutathione S-transferase N-terminal domain-containing protein</fullName>
    </submittedName>
</protein>
<dbReference type="InterPro" id="IPR036282">
    <property type="entry name" value="Glutathione-S-Trfase_C_sf"/>
</dbReference>
<dbReference type="InterPro" id="IPR010987">
    <property type="entry name" value="Glutathione-S-Trfase_C-like"/>
</dbReference>
<dbReference type="CDD" id="cd03057">
    <property type="entry name" value="GST_N_Beta"/>
    <property type="match status" value="1"/>
</dbReference>
<dbReference type="RefSeq" id="WP_207845987.1">
    <property type="nucleotide sequence ID" value="NZ_JAFVMH010000003.1"/>
</dbReference>
<dbReference type="PANTHER" id="PTHR44051:SF8">
    <property type="entry name" value="GLUTATHIONE S-TRANSFERASE GSTA"/>
    <property type="match status" value="1"/>
</dbReference>